<dbReference type="Proteomes" id="UP000008810">
    <property type="component" value="Chromosome 1"/>
</dbReference>
<name>A0A0Q3LLM2_BRADI</name>
<evidence type="ECO:0000313" key="2">
    <source>
        <dbReference type="EnsemblPlants" id="KQK24193"/>
    </source>
</evidence>
<gene>
    <name evidence="1" type="ORF">BRADI_1g78675v3</name>
</gene>
<proteinExistence type="predicted"/>
<organism evidence="1">
    <name type="scientific">Brachypodium distachyon</name>
    <name type="common">Purple false brome</name>
    <name type="synonym">Trachynia distachya</name>
    <dbReference type="NCBI Taxonomy" id="15368"/>
    <lineage>
        <taxon>Eukaryota</taxon>
        <taxon>Viridiplantae</taxon>
        <taxon>Streptophyta</taxon>
        <taxon>Embryophyta</taxon>
        <taxon>Tracheophyta</taxon>
        <taxon>Spermatophyta</taxon>
        <taxon>Magnoliopsida</taxon>
        <taxon>Liliopsida</taxon>
        <taxon>Poales</taxon>
        <taxon>Poaceae</taxon>
        <taxon>BOP clade</taxon>
        <taxon>Pooideae</taxon>
        <taxon>Stipodae</taxon>
        <taxon>Brachypodieae</taxon>
        <taxon>Brachypodium</taxon>
    </lineage>
</organism>
<dbReference type="EMBL" id="CM000880">
    <property type="protein sequence ID" value="KQK24193.1"/>
    <property type="molecule type" value="Genomic_DNA"/>
</dbReference>
<dbReference type="AlphaFoldDB" id="A0A0Q3LLM2"/>
<keyword evidence="3" id="KW-1185">Reference proteome</keyword>
<accession>A0A0Q3LLM2</accession>
<evidence type="ECO:0000313" key="1">
    <source>
        <dbReference type="EMBL" id="KQK24193.1"/>
    </source>
</evidence>
<evidence type="ECO:0000313" key="3">
    <source>
        <dbReference type="Proteomes" id="UP000008810"/>
    </source>
</evidence>
<reference evidence="1 2" key="1">
    <citation type="journal article" date="2010" name="Nature">
        <title>Genome sequencing and analysis of the model grass Brachypodium distachyon.</title>
        <authorList>
            <consortium name="International Brachypodium Initiative"/>
        </authorList>
    </citation>
    <scope>NUCLEOTIDE SEQUENCE [LARGE SCALE GENOMIC DNA]</scope>
    <source>
        <strain evidence="1 2">Bd21</strain>
    </source>
</reference>
<reference evidence="1" key="2">
    <citation type="submission" date="2017-06" db="EMBL/GenBank/DDBJ databases">
        <title>WGS assembly of Brachypodium distachyon.</title>
        <authorList>
            <consortium name="The International Brachypodium Initiative"/>
            <person name="Lucas S."/>
            <person name="Harmon-Smith M."/>
            <person name="Lail K."/>
            <person name="Tice H."/>
            <person name="Grimwood J."/>
            <person name="Bruce D."/>
            <person name="Barry K."/>
            <person name="Shu S."/>
            <person name="Lindquist E."/>
            <person name="Wang M."/>
            <person name="Pitluck S."/>
            <person name="Vogel J.P."/>
            <person name="Garvin D.F."/>
            <person name="Mockler T.C."/>
            <person name="Schmutz J."/>
            <person name="Rokhsar D."/>
            <person name="Bevan M.W."/>
        </authorList>
    </citation>
    <scope>NUCLEOTIDE SEQUENCE</scope>
    <source>
        <strain evidence="1">Bd21</strain>
    </source>
</reference>
<reference evidence="2" key="3">
    <citation type="submission" date="2018-08" db="UniProtKB">
        <authorList>
            <consortium name="EnsemblPlants"/>
        </authorList>
    </citation>
    <scope>IDENTIFICATION</scope>
    <source>
        <strain evidence="2">cv. Bd21</strain>
    </source>
</reference>
<dbReference type="InParanoid" id="A0A0Q3LLM2"/>
<sequence>MKVCIRYLGIHSFTCVCCRADPSNGRVDMEAETTIGHGGRMQAHDSQSNTILPAHLNRASKHDLEPSSLITCVNISHPRPCQ</sequence>
<protein>
    <submittedName>
        <fullName evidence="1 2">Uncharacterized protein</fullName>
    </submittedName>
</protein>
<dbReference type="EnsemblPlants" id="KQK24193">
    <property type="protein sequence ID" value="KQK24193"/>
    <property type="gene ID" value="BRADI_1g78675v3"/>
</dbReference>
<dbReference type="Gramene" id="KQK24193">
    <property type="protein sequence ID" value="KQK24193"/>
    <property type="gene ID" value="BRADI_1g78675v3"/>
</dbReference>